<dbReference type="Gene3D" id="3.20.20.190">
    <property type="entry name" value="Phosphatidylinositol (PI) phosphodiesterase"/>
    <property type="match status" value="1"/>
</dbReference>
<feature type="chain" id="PRO_5029793136" evidence="1">
    <location>
        <begin position="22"/>
        <end position="314"/>
    </location>
</feature>
<protein>
    <submittedName>
        <fullName evidence="3">Glycerophosphodiester phosphodiesterase</fullName>
    </submittedName>
</protein>
<accession>A0A7K0ESI3</accession>
<dbReference type="RefSeq" id="WP_154178041.1">
    <property type="nucleotide sequence ID" value="NZ_WJXZ01000014.1"/>
</dbReference>
<dbReference type="Proteomes" id="UP000441754">
    <property type="component" value="Unassembled WGS sequence"/>
</dbReference>
<keyword evidence="1" id="KW-0732">Signal</keyword>
<dbReference type="PANTHER" id="PTHR46320:SF1">
    <property type="entry name" value="GLYCEROPHOSPHODIESTER PHOSPHODIESTERASE 1"/>
    <property type="match status" value="1"/>
</dbReference>
<feature type="domain" description="GP-PDE" evidence="2">
    <location>
        <begin position="48"/>
        <end position="148"/>
    </location>
</feature>
<organism evidence="3 4">
    <name type="scientific">Larkinella terrae</name>
    <dbReference type="NCBI Taxonomy" id="2025311"/>
    <lineage>
        <taxon>Bacteria</taxon>
        <taxon>Pseudomonadati</taxon>
        <taxon>Bacteroidota</taxon>
        <taxon>Cytophagia</taxon>
        <taxon>Cytophagales</taxon>
        <taxon>Spirosomataceae</taxon>
        <taxon>Larkinella</taxon>
    </lineage>
</organism>
<dbReference type="PANTHER" id="PTHR46320">
    <property type="entry name" value="GLYCEROPHOSPHODIESTER PHOSPHODIESTERASE 1"/>
    <property type="match status" value="1"/>
</dbReference>
<dbReference type="SUPFAM" id="SSF51695">
    <property type="entry name" value="PLC-like phosphodiesterases"/>
    <property type="match status" value="1"/>
</dbReference>
<comment type="caution">
    <text evidence="3">The sequence shown here is derived from an EMBL/GenBank/DDBJ whole genome shotgun (WGS) entry which is preliminary data.</text>
</comment>
<evidence type="ECO:0000313" key="4">
    <source>
        <dbReference type="Proteomes" id="UP000441754"/>
    </source>
</evidence>
<reference evidence="3 4" key="1">
    <citation type="journal article" date="2018" name="Antonie Van Leeuwenhoek">
        <title>Larkinella terrae sp. nov., isolated from soil on Jeju Island, South Korea.</title>
        <authorList>
            <person name="Ten L.N."/>
            <person name="Jeon J."/>
            <person name="Park S.J."/>
            <person name="Park S."/>
            <person name="Lee S.Y."/>
            <person name="Kim M.K."/>
            <person name="Jung H.Y."/>
        </authorList>
    </citation>
    <scope>NUCLEOTIDE SEQUENCE [LARGE SCALE GENOMIC DNA]</scope>
    <source>
        <strain evidence="3 4">KCTC 52001</strain>
    </source>
</reference>
<name>A0A7K0ESI3_9BACT</name>
<dbReference type="GO" id="GO:0006580">
    <property type="term" value="P:ethanolamine metabolic process"/>
    <property type="evidence" value="ECO:0007669"/>
    <property type="project" value="TreeGrafter"/>
</dbReference>
<dbReference type="CDD" id="cd08566">
    <property type="entry name" value="GDPD_AtGDE_like"/>
    <property type="match status" value="1"/>
</dbReference>
<dbReference type="OrthoDB" id="384721at2"/>
<dbReference type="GO" id="GO:0008889">
    <property type="term" value="F:glycerophosphodiester phosphodiesterase activity"/>
    <property type="evidence" value="ECO:0007669"/>
    <property type="project" value="TreeGrafter"/>
</dbReference>
<evidence type="ECO:0000259" key="2">
    <source>
        <dbReference type="PROSITE" id="PS51704"/>
    </source>
</evidence>
<dbReference type="AlphaFoldDB" id="A0A7K0ESI3"/>
<dbReference type="InterPro" id="IPR030395">
    <property type="entry name" value="GP_PDE_dom"/>
</dbReference>
<evidence type="ECO:0000313" key="3">
    <source>
        <dbReference type="EMBL" id="MRS64732.1"/>
    </source>
</evidence>
<dbReference type="EMBL" id="WJXZ01000014">
    <property type="protein sequence ID" value="MRS64732.1"/>
    <property type="molecule type" value="Genomic_DNA"/>
</dbReference>
<dbReference type="PROSITE" id="PS51704">
    <property type="entry name" value="GP_PDE"/>
    <property type="match status" value="1"/>
</dbReference>
<evidence type="ECO:0000256" key="1">
    <source>
        <dbReference type="SAM" id="SignalP"/>
    </source>
</evidence>
<dbReference type="GO" id="GO:0070291">
    <property type="term" value="P:N-acylethanolamine metabolic process"/>
    <property type="evidence" value="ECO:0007669"/>
    <property type="project" value="TreeGrafter"/>
</dbReference>
<dbReference type="Pfam" id="PF03009">
    <property type="entry name" value="GDPD"/>
    <property type="match status" value="1"/>
</dbReference>
<gene>
    <name evidence="3" type="ORF">GJJ30_25760</name>
</gene>
<feature type="signal peptide" evidence="1">
    <location>
        <begin position="1"/>
        <end position="21"/>
    </location>
</feature>
<sequence length="314" mass="35453">MLRRISLPVFLLLTFTLKLQAQQPLQVLAIKTPKELHSFFRWTGKDIPIISGHRGGMVKGFPENSMATFENTLKHTPAFFEIDPRLTKDSVIVILHDATLERTTTGTGNLSDYTWAELKKLRLKDAEGNVTEHRIPTLAEAIEWARGKTILNLDKKDVPFPMIAAIIREHKADAFVMLTVHTAEEALYYYKGNKNQMFSAFVKTPQAMKEYEKAGIPWTQLIAYIGPDIKPENQEMYKLLNAKGVMCMISAAPTFDKLKTAEERAAAYRAVFKDGASILESDLPIETAEAIQSLIPAKSTKSIYFRKTVVSERF</sequence>
<dbReference type="InterPro" id="IPR017946">
    <property type="entry name" value="PLC-like_Pdiesterase_TIM-brl"/>
</dbReference>
<dbReference type="GO" id="GO:0006644">
    <property type="term" value="P:phospholipid metabolic process"/>
    <property type="evidence" value="ECO:0007669"/>
    <property type="project" value="TreeGrafter"/>
</dbReference>
<keyword evidence="4" id="KW-1185">Reference proteome</keyword>
<dbReference type="GO" id="GO:0005886">
    <property type="term" value="C:plasma membrane"/>
    <property type="evidence" value="ECO:0007669"/>
    <property type="project" value="TreeGrafter"/>
</dbReference>
<proteinExistence type="predicted"/>